<dbReference type="Proteomes" id="UP000430692">
    <property type="component" value="Unassembled WGS sequence"/>
</dbReference>
<name>A0A6I4VYS4_9BACL</name>
<organism evidence="1 2">
    <name type="scientific">Shimazuella alba</name>
    <dbReference type="NCBI Taxonomy" id="2690964"/>
    <lineage>
        <taxon>Bacteria</taxon>
        <taxon>Bacillati</taxon>
        <taxon>Bacillota</taxon>
        <taxon>Bacilli</taxon>
        <taxon>Bacillales</taxon>
        <taxon>Thermoactinomycetaceae</taxon>
        <taxon>Shimazuella</taxon>
    </lineage>
</organism>
<comment type="caution">
    <text evidence="1">The sequence shown here is derived from an EMBL/GenBank/DDBJ whole genome shotgun (WGS) entry which is preliminary data.</text>
</comment>
<dbReference type="AlphaFoldDB" id="A0A6I4VYS4"/>
<sequence length="177" mass="21008">MKDLEFFLKGYKPSYYNTELDEEFTKHLPELIKSYPYIDMGIELMDDVQYYLFFQNDVLKREFEERMEGVPIRSPEFHEILGHALGYPPKAVHFYVQAERDRSLKKKKVGIHYASISCSSSIDDIVDNAFWLWNTYSFQDATKEPLRIRIDTKMHEISYKDRETLIKLQNALFVSAV</sequence>
<accession>A0A6I4VYS4</accession>
<evidence type="ECO:0000313" key="1">
    <source>
        <dbReference type="EMBL" id="MXQ55931.1"/>
    </source>
</evidence>
<dbReference type="EMBL" id="WUUL01000023">
    <property type="protein sequence ID" value="MXQ55931.1"/>
    <property type="molecule type" value="Genomic_DNA"/>
</dbReference>
<dbReference type="RefSeq" id="WP_160803296.1">
    <property type="nucleotide sequence ID" value="NZ_WUUL01000023.1"/>
</dbReference>
<protein>
    <submittedName>
        <fullName evidence="1">Uncharacterized protein</fullName>
    </submittedName>
</protein>
<evidence type="ECO:0000313" key="2">
    <source>
        <dbReference type="Proteomes" id="UP000430692"/>
    </source>
</evidence>
<gene>
    <name evidence="1" type="ORF">GSM42_19820</name>
</gene>
<keyword evidence="2" id="KW-1185">Reference proteome</keyword>
<reference evidence="1 2" key="1">
    <citation type="submission" date="2019-12" db="EMBL/GenBank/DDBJ databases">
        <title>Whole-genome analyses of novel actinobacteria.</title>
        <authorList>
            <person name="Sahin N."/>
            <person name="Saygin H."/>
        </authorList>
    </citation>
    <scope>NUCLEOTIDE SEQUENCE [LARGE SCALE GENOMIC DNA]</scope>
    <source>
        <strain evidence="1 2">KC615</strain>
    </source>
</reference>
<proteinExistence type="predicted"/>